<evidence type="ECO:0000256" key="5">
    <source>
        <dbReference type="ARBA" id="ARBA00023136"/>
    </source>
</evidence>
<evidence type="ECO:0000256" key="2">
    <source>
        <dbReference type="ARBA" id="ARBA00008816"/>
    </source>
</evidence>
<dbReference type="Pfam" id="PF01569">
    <property type="entry name" value="PAP2"/>
    <property type="match status" value="1"/>
</dbReference>
<evidence type="ECO:0000256" key="3">
    <source>
        <dbReference type="ARBA" id="ARBA00022692"/>
    </source>
</evidence>
<evidence type="ECO:0000259" key="8">
    <source>
        <dbReference type="Pfam" id="PF01569"/>
    </source>
</evidence>
<keyword evidence="10" id="KW-1185">Reference proteome</keyword>
<dbReference type="AlphaFoldDB" id="A0A8C9UMA7"/>
<keyword evidence="7" id="KW-0732">Signal</keyword>
<dbReference type="Gene3D" id="1.20.144.10">
    <property type="entry name" value="Phosphatidic acid phosphatase type 2/haloperoxidase"/>
    <property type="match status" value="1"/>
</dbReference>
<dbReference type="GO" id="GO:0046839">
    <property type="term" value="P:phospholipid dephosphorylation"/>
    <property type="evidence" value="ECO:0007669"/>
    <property type="project" value="TreeGrafter"/>
</dbReference>
<feature type="domain" description="Phosphatidic acid phosphatase type 2/haloperoxidase" evidence="8">
    <location>
        <begin position="84"/>
        <end position="153"/>
    </location>
</feature>
<evidence type="ECO:0000256" key="1">
    <source>
        <dbReference type="ARBA" id="ARBA00004141"/>
    </source>
</evidence>
<dbReference type="GO" id="GO:0008195">
    <property type="term" value="F:phosphatidate phosphatase activity"/>
    <property type="evidence" value="ECO:0007669"/>
    <property type="project" value="TreeGrafter"/>
</dbReference>
<sequence>MALESCFIKLLCFCFLLRVTELLPPFQRHIQPEEMWLYRNPYVEAEYFPTKPMFVIAFLSPLSVIFLAKFFKKADTADSKQACLAASLALALTGVFTNTIKLIVGRPRPDFFYRCFPDGLAHSDLMCTGDKDVVNEGRKSFPSGHSSCMNFIWIQLECLLMCLT</sequence>
<keyword evidence="3 6" id="KW-0812">Transmembrane</keyword>
<evidence type="ECO:0000256" key="6">
    <source>
        <dbReference type="SAM" id="Phobius"/>
    </source>
</evidence>
<keyword evidence="4 6" id="KW-1133">Transmembrane helix</keyword>
<evidence type="ECO:0000313" key="10">
    <source>
        <dbReference type="Proteomes" id="UP000694422"/>
    </source>
</evidence>
<feature type="transmembrane region" description="Helical" evidence="6">
    <location>
        <begin position="83"/>
        <end position="104"/>
    </location>
</feature>
<organism evidence="9 10">
    <name type="scientific">Spermophilus dauricus</name>
    <name type="common">Daurian ground squirrel</name>
    <dbReference type="NCBI Taxonomy" id="99837"/>
    <lineage>
        <taxon>Eukaryota</taxon>
        <taxon>Metazoa</taxon>
        <taxon>Chordata</taxon>
        <taxon>Craniata</taxon>
        <taxon>Vertebrata</taxon>
        <taxon>Euteleostomi</taxon>
        <taxon>Mammalia</taxon>
        <taxon>Eutheria</taxon>
        <taxon>Euarchontoglires</taxon>
        <taxon>Glires</taxon>
        <taxon>Rodentia</taxon>
        <taxon>Sciuromorpha</taxon>
        <taxon>Sciuridae</taxon>
        <taxon>Xerinae</taxon>
        <taxon>Marmotini</taxon>
        <taxon>Spermophilus</taxon>
    </lineage>
</organism>
<dbReference type="GO" id="GO:0016020">
    <property type="term" value="C:membrane"/>
    <property type="evidence" value="ECO:0007669"/>
    <property type="project" value="UniProtKB-SubCell"/>
</dbReference>
<keyword evidence="5 6" id="KW-0472">Membrane</keyword>
<evidence type="ECO:0000256" key="7">
    <source>
        <dbReference type="SAM" id="SignalP"/>
    </source>
</evidence>
<dbReference type="InterPro" id="IPR043216">
    <property type="entry name" value="PAP-like"/>
</dbReference>
<dbReference type="InterPro" id="IPR036938">
    <property type="entry name" value="PAP2/HPO_sf"/>
</dbReference>
<dbReference type="PANTHER" id="PTHR10165:SF87">
    <property type="entry name" value="PHOSPHOLIPID PHOSPHATASE 5"/>
    <property type="match status" value="1"/>
</dbReference>
<evidence type="ECO:0000256" key="4">
    <source>
        <dbReference type="ARBA" id="ARBA00022989"/>
    </source>
</evidence>
<dbReference type="SUPFAM" id="SSF48317">
    <property type="entry name" value="Acid phosphatase/Vanadium-dependent haloperoxidase"/>
    <property type="match status" value="1"/>
</dbReference>
<name>A0A8C9UMA7_SPEDA</name>
<comment type="subcellular location">
    <subcellularLocation>
        <location evidence="1">Membrane</location>
        <topology evidence="1">Multi-pass membrane protein</topology>
    </subcellularLocation>
</comment>
<evidence type="ECO:0000313" key="9">
    <source>
        <dbReference type="Ensembl" id="ENSSDAP00000006758.1"/>
    </source>
</evidence>
<feature type="transmembrane region" description="Helical" evidence="6">
    <location>
        <begin position="53"/>
        <end position="71"/>
    </location>
</feature>
<reference evidence="9" key="1">
    <citation type="submission" date="2025-08" db="UniProtKB">
        <authorList>
            <consortium name="Ensembl"/>
        </authorList>
    </citation>
    <scope>IDENTIFICATION</scope>
</reference>
<dbReference type="Proteomes" id="UP000694422">
    <property type="component" value="Unplaced"/>
</dbReference>
<dbReference type="GO" id="GO:0006644">
    <property type="term" value="P:phospholipid metabolic process"/>
    <property type="evidence" value="ECO:0007669"/>
    <property type="project" value="UniProtKB-UniPathway"/>
</dbReference>
<dbReference type="InterPro" id="IPR000326">
    <property type="entry name" value="PAP2/HPO"/>
</dbReference>
<protein>
    <recommendedName>
        <fullName evidence="8">Phosphatidic acid phosphatase type 2/haloperoxidase domain-containing protein</fullName>
    </recommendedName>
</protein>
<comment type="similarity">
    <text evidence="2">Belongs to the PA-phosphatase related phosphoesterase family.</text>
</comment>
<dbReference type="Ensembl" id="ENSSDAT00000007713.1">
    <property type="protein sequence ID" value="ENSSDAP00000006758.1"/>
    <property type="gene ID" value="ENSSDAG00000006243.1"/>
</dbReference>
<proteinExistence type="inferred from homology"/>
<accession>A0A8C9UMA7</accession>
<reference evidence="9" key="2">
    <citation type="submission" date="2025-09" db="UniProtKB">
        <authorList>
            <consortium name="Ensembl"/>
        </authorList>
    </citation>
    <scope>IDENTIFICATION</scope>
</reference>
<feature type="chain" id="PRO_5034630623" description="Phosphatidic acid phosphatase type 2/haloperoxidase domain-containing protein" evidence="7">
    <location>
        <begin position="23"/>
        <end position="164"/>
    </location>
</feature>
<dbReference type="UniPathway" id="UPA00085"/>
<feature type="signal peptide" evidence="7">
    <location>
        <begin position="1"/>
        <end position="22"/>
    </location>
</feature>
<dbReference type="PANTHER" id="PTHR10165">
    <property type="entry name" value="LIPID PHOSPHATE PHOSPHATASE"/>
    <property type="match status" value="1"/>
</dbReference>